<accession>A0A1L3NDK0</accession>
<sequence length="68" mass="7888">MVEIKINSEIIKLDSFLKWSGATTLGSEAKFFIQNGEVKVNGEIEKRRGRKLRIDDLIEFNNETYKII</sequence>
<dbReference type="Gene3D" id="3.10.290.10">
    <property type="entry name" value="RNA-binding S4 domain"/>
    <property type="match status" value="1"/>
</dbReference>
<dbReference type="SUPFAM" id="SSF55174">
    <property type="entry name" value="Alpha-L RNA-binding motif"/>
    <property type="match status" value="1"/>
</dbReference>
<dbReference type="EMBL" id="CP013243">
    <property type="protein sequence ID" value="APH14192.1"/>
    <property type="molecule type" value="Genomic_DNA"/>
</dbReference>
<gene>
    <name evidence="2" type="ORF">NPD5_2171</name>
</gene>
<evidence type="ECO:0000313" key="3">
    <source>
        <dbReference type="Proteomes" id="UP000182204"/>
    </source>
</evidence>
<dbReference type="InterPro" id="IPR036986">
    <property type="entry name" value="S4_RNA-bd_sf"/>
</dbReference>
<evidence type="ECO:0000256" key="1">
    <source>
        <dbReference type="PROSITE-ProRule" id="PRU00182"/>
    </source>
</evidence>
<dbReference type="eggNOG" id="COG2501">
    <property type="taxonomic scope" value="Bacteria"/>
</dbReference>
<dbReference type="AlphaFoldDB" id="A0A1L3NDK0"/>
<dbReference type="GO" id="GO:0003723">
    <property type="term" value="F:RNA binding"/>
    <property type="evidence" value="ECO:0007669"/>
    <property type="project" value="UniProtKB-KW"/>
</dbReference>
<dbReference type="InterPro" id="IPR014330">
    <property type="entry name" value="RNA-bd_S4-rel_YaaA"/>
</dbReference>
<dbReference type="NCBIfam" id="TIGR02988">
    <property type="entry name" value="YaaA_near_RecF"/>
    <property type="match status" value="1"/>
</dbReference>
<reference evidence="2 3" key="1">
    <citation type="submission" date="2015-11" db="EMBL/GenBank/DDBJ databases">
        <authorList>
            <person name="Hill K.K."/>
            <person name="Shirey T.B."/>
            <person name="Raphael B."/>
            <person name="Daligault H.E."/>
            <person name="Davenport K.W."/>
            <person name="Bruce D.C."/>
            <person name="Foley B.T."/>
            <person name="Johnson S.L."/>
        </authorList>
    </citation>
    <scope>NUCLEOTIDE SEQUENCE [LARGE SCALE GENOMIC DNA]</scope>
    <source>
        <strain evidence="2 3">CDC_1632</strain>
    </source>
</reference>
<dbReference type="STRING" id="929506.CbC4_2544"/>
<dbReference type="PROSITE" id="PS50889">
    <property type="entry name" value="S4"/>
    <property type="match status" value="1"/>
</dbReference>
<keyword evidence="1" id="KW-0694">RNA-binding</keyword>
<name>A0A1L3NDK0_CLOSG</name>
<dbReference type="CDD" id="cd00165">
    <property type="entry name" value="S4"/>
    <property type="match status" value="1"/>
</dbReference>
<proteinExistence type="predicted"/>
<dbReference type="RefSeq" id="WP_072585791.1">
    <property type="nucleotide sequence ID" value="NZ_CP013243.1"/>
</dbReference>
<protein>
    <submittedName>
        <fullName evidence="2">S4 domain protein</fullName>
    </submittedName>
</protein>
<dbReference type="Pfam" id="PF13275">
    <property type="entry name" value="S4_2"/>
    <property type="match status" value="1"/>
</dbReference>
<evidence type="ECO:0000313" key="2">
    <source>
        <dbReference type="EMBL" id="APH14192.1"/>
    </source>
</evidence>
<dbReference type="Proteomes" id="UP000182204">
    <property type="component" value="Chromosome"/>
</dbReference>
<organism evidence="2 3">
    <name type="scientific">Clostridium sporogenes</name>
    <dbReference type="NCBI Taxonomy" id="1509"/>
    <lineage>
        <taxon>Bacteria</taxon>
        <taxon>Bacillati</taxon>
        <taxon>Bacillota</taxon>
        <taxon>Clostridia</taxon>
        <taxon>Eubacteriales</taxon>
        <taxon>Clostridiaceae</taxon>
        <taxon>Clostridium</taxon>
    </lineage>
</organism>